<dbReference type="PANTHER" id="PTHR47926">
    <property type="entry name" value="PENTATRICOPEPTIDE REPEAT-CONTAINING PROTEIN"/>
    <property type="match status" value="1"/>
</dbReference>
<organism evidence="3 4">
    <name type="scientific">Chenopodium quinoa</name>
    <name type="common">Quinoa</name>
    <dbReference type="NCBI Taxonomy" id="63459"/>
    <lineage>
        <taxon>Eukaryota</taxon>
        <taxon>Viridiplantae</taxon>
        <taxon>Streptophyta</taxon>
        <taxon>Embryophyta</taxon>
        <taxon>Tracheophyta</taxon>
        <taxon>Spermatophyta</taxon>
        <taxon>Magnoliopsida</taxon>
        <taxon>eudicotyledons</taxon>
        <taxon>Gunneridae</taxon>
        <taxon>Pentapetalae</taxon>
        <taxon>Caryophyllales</taxon>
        <taxon>Chenopodiaceae</taxon>
        <taxon>Chenopodioideae</taxon>
        <taxon>Atripliceae</taxon>
        <taxon>Chenopodium</taxon>
    </lineage>
</organism>
<proteinExistence type="predicted"/>
<name>A0A803M111_CHEQI</name>
<reference evidence="3" key="1">
    <citation type="journal article" date="2017" name="Nature">
        <title>The genome of Chenopodium quinoa.</title>
        <authorList>
            <person name="Jarvis D.E."/>
            <person name="Ho Y.S."/>
            <person name="Lightfoot D.J."/>
            <person name="Schmoeckel S.M."/>
            <person name="Li B."/>
            <person name="Borm T.J.A."/>
            <person name="Ohyanagi H."/>
            <person name="Mineta K."/>
            <person name="Michell C.T."/>
            <person name="Saber N."/>
            <person name="Kharbatia N.M."/>
            <person name="Rupper R.R."/>
            <person name="Sharp A.R."/>
            <person name="Dally N."/>
            <person name="Boughton B.A."/>
            <person name="Woo Y.H."/>
            <person name="Gao G."/>
            <person name="Schijlen E.G.W.M."/>
            <person name="Guo X."/>
            <person name="Momin A.A."/>
            <person name="Negrao S."/>
            <person name="Al-Babili S."/>
            <person name="Gehring C."/>
            <person name="Roessner U."/>
            <person name="Jung C."/>
            <person name="Murphy K."/>
            <person name="Arold S.T."/>
            <person name="Gojobori T."/>
            <person name="van der Linden C.G."/>
            <person name="van Loo E.N."/>
            <person name="Jellen E.N."/>
            <person name="Maughan P.J."/>
            <person name="Tester M."/>
        </authorList>
    </citation>
    <scope>NUCLEOTIDE SEQUENCE [LARGE SCALE GENOMIC DNA]</scope>
    <source>
        <strain evidence="3">cv. PI 614886</strain>
    </source>
</reference>
<protein>
    <recommendedName>
        <fullName evidence="5">Pentatricopeptide repeat-containing protein</fullName>
    </recommendedName>
</protein>
<dbReference type="InterPro" id="IPR011990">
    <property type="entry name" value="TPR-like_helical_dom_sf"/>
</dbReference>
<keyword evidence="1" id="KW-0677">Repeat</keyword>
<dbReference type="EnsemblPlants" id="AUR62021643-RA">
    <property type="protein sequence ID" value="AUR62021643-RA:cds"/>
    <property type="gene ID" value="AUR62021643"/>
</dbReference>
<evidence type="ECO:0000256" key="1">
    <source>
        <dbReference type="ARBA" id="ARBA00022737"/>
    </source>
</evidence>
<keyword evidence="4" id="KW-1185">Reference proteome</keyword>
<dbReference type="PANTHER" id="PTHR47926:SF526">
    <property type="entry name" value="PENTACOTRIPEPTIDE-REPEAT REGION OF PRORP DOMAIN-CONTAINING PROTEIN"/>
    <property type="match status" value="1"/>
</dbReference>
<evidence type="ECO:0000313" key="3">
    <source>
        <dbReference type="EnsemblPlants" id="AUR62021643-RA:cds"/>
    </source>
</evidence>
<dbReference type="Gramene" id="AUR62021643-RA">
    <property type="protein sequence ID" value="AUR62021643-RA:cds"/>
    <property type="gene ID" value="AUR62021643"/>
</dbReference>
<sequence>MPDENNPVTWNSLLSGHIRCGDLDGAVRIFDGMPVRNVVSWTTMLTGCARNGWFRHALSLFQEMRRAGLELDQASLTVALSVCAELGDLSTGKWIHSYVNKAFDGRGTRQLCEVKPDARTFFGVLLACSQEGYVGEGRAGFLEEAQRLVETMPMKANDIVWGALLCGCIIHRNLDIASCAGNAAQKLIMKPDLEKIEGSLVSMSNNYATARRWGEVAITWKNMIETGSKNDNSRSLMQINEVIHELMAGDIIHLHTTSIYEMNSLASSVPYLIMIDWDNINPKSESAIAAPYKMLIRGIQ</sequence>
<feature type="repeat" description="PPR" evidence="2">
    <location>
        <begin position="37"/>
        <end position="71"/>
    </location>
</feature>
<dbReference type="GO" id="GO:0009451">
    <property type="term" value="P:RNA modification"/>
    <property type="evidence" value="ECO:0007669"/>
    <property type="project" value="InterPro"/>
</dbReference>
<dbReference type="Proteomes" id="UP000596660">
    <property type="component" value="Unplaced"/>
</dbReference>
<dbReference type="InterPro" id="IPR002885">
    <property type="entry name" value="PPR_rpt"/>
</dbReference>
<evidence type="ECO:0000256" key="2">
    <source>
        <dbReference type="PROSITE-ProRule" id="PRU00708"/>
    </source>
</evidence>
<dbReference type="OMA" id="CSHAVRI"/>
<dbReference type="GO" id="GO:0003723">
    <property type="term" value="F:RNA binding"/>
    <property type="evidence" value="ECO:0007669"/>
    <property type="project" value="InterPro"/>
</dbReference>
<evidence type="ECO:0008006" key="5">
    <source>
        <dbReference type="Google" id="ProtNLM"/>
    </source>
</evidence>
<dbReference type="Gene3D" id="1.25.40.10">
    <property type="entry name" value="Tetratricopeptide repeat domain"/>
    <property type="match status" value="2"/>
</dbReference>
<dbReference type="AlphaFoldDB" id="A0A803M111"/>
<feature type="repeat" description="PPR" evidence="2">
    <location>
        <begin position="6"/>
        <end position="36"/>
    </location>
</feature>
<dbReference type="Pfam" id="PF13041">
    <property type="entry name" value="PPR_2"/>
    <property type="match status" value="1"/>
</dbReference>
<evidence type="ECO:0000313" key="4">
    <source>
        <dbReference type="Proteomes" id="UP000596660"/>
    </source>
</evidence>
<dbReference type="PROSITE" id="PS51375">
    <property type="entry name" value="PPR"/>
    <property type="match status" value="2"/>
</dbReference>
<dbReference type="NCBIfam" id="TIGR00756">
    <property type="entry name" value="PPR"/>
    <property type="match status" value="2"/>
</dbReference>
<reference evidence="3" key="2">
    <citation type="submission" date="2021-03" db="UniProtKB">
        <authorList>
            <consortium name="EnsemblPlants"/>
        </authorList>
    </citation>
    <scope>IDENTIFICATION</scope>
</reference>
<dbReference type="InterPro" id="IPR046960">
    <property type="entry name" value="PPR_At4g14850-like_plant"/>
</dbReference>
<accession>A0A803M111</accession>